<name>A0A3L9Y8S3_9FLAO</name>
<dbReference type="AlphaFoldDB" id="A0A3L9Y8S3"/>
<dbReference type="EMBL" id="REFC01000016">
    <property type="protein sequence ID" value="RMA56764.1"/>
    <property type="molecule type" value="Genomic_DNA"/>
</dbReference>
<evidence type="ECO:0000256" key="1">
    <source>
        <dbReference type="SAM" id="SignalP"/>
    </source>
</evidence>
<reference evidence="2 3" key="1">
    <citation type="submission" date="2018-10" db="EMBL/GenBank/DDBJ databases">
        <title>Genomic Encyclopedia of Archaeal and Bacterial Type Strains, Phase II (KMG-II): from individual species to whole genera.</title>
        <authorList>
            <person name="Goeker M."/>
        </authorList>
    </citation>
    <scope>NUCLEOTIDE SEQUENCE [LARGE SCALE GENOMIC DNA]</scope>
    <source>
        <strain evidence="2 3">DSM 23424</strain>
    </source>
</reference>
<evidence type="ECO:0008006" key="4">
    <source>
        <dbReference type="Google" id="ProtNLM"/>
    </source>
</evidence>
<accession>A0A3L9Y8S3</accession>
<keyword evidence="3" id="KW-1185">Reference proteome</keyword>
<comment type="caution">
    <text evidence="2">The sequence shown here is derived from an EMBL/GenBank/DDBJ whole genome shotgun (WGS) entry which is preliminary data.</text>
</comment>
<keyword evidence="1" id="KW-0732">Signal</keyword>
<gene>
    <name evidence="2" type="ORF">BXY75_3282</name>
</gene>
<feature type="signal peptide" evidence="1">
    <location>
        <begin position="1"/>
        <end position="20"/>
    </location>
</feature>
<organism evidence="2 3">
    <name type="scientific">Ulvibacter antarcticus</name>
    <dbReference type="NCBI Taxonomy" id="442714"/>
    <lineage>
        <taxon>Bacteria</taxon>
        <taxon>Pseudomonadati</taxon>
        <taxon>Bacteroidota</taxon>
        <taxon>Flavobacteriia</taxon>
        <taxon>Flavobacteriales</taxon>
        <taxon>Flavobacteriaceae</taxon>
        <taxon>Ulvibacter</taxon>
    </lineage>
</organism>
<dbReference type="Proteomes" id="UP000271339">
    <property type="component" value="Unassembled WGS sequence"/>
</dbReference>
<protein>
    <recommendedName>
        <fullName evidence="4">Membrane or secreted protein</fullName>
    </recommendedName>
</protein>
<evidence type="ECO:0000313" key="3">
    <source>
        <dbReference type="Proteomes" id="UP000271339"/>
    </source>
</evidence>
<proteinExistence type="predicted"/>
<dbReference type="RefSeq" id="WP_121908801.1">
    <property type="nucleotide sequence ID" value="NZ_REFC01000016.1"/>
</dbReference>
<evidence type="ECO:0000313" key="2">
    <source>
        <dbReference type="EMBL" id="RMA56764.1"/>
    </source>
</evidence>
<feature type="chain" id="PRO_5018128370" description="Membrane or secreted protein" evidence="1">
    <location>
        <begin position="21"/>
        <end position="169"/>
    </location>
</feature>
<dbReference type="OrthoDB" id="1444363at2"/>
<sequence>MKTLVIILSAIGLLSLNSCKQETDPQVLMDNPETRTEVFNTITQNDDYMAEFMDNMQNDENAMQMMQGNKKMMGSMMQGEGMQMMMRDSTMMKQVMGNNQMMHSMMNGMMNDGKMMGTMMKMMHEKGMMSEGCMESCSKMMGEKGMDMQGMNKMDNMDTQTKDDHKEHH</sequence>